<evidence type="ECO:0000313" key="2">
    <source>
        <dbReference type="Proteomes" id="UP000269553"/>
    </source>
</evidence>
<organism evidence="1 2">
    <name type="scientific">Serratia phage vB_SmaA_3M</name>
    <dbReference type="NCBI Taxonomy" id="2419930"/>
    <lineage>
        <taxon>Viruses</taxon>
        <taxon>Duplodnaviria</taxon>
        <taxon>Heunggongvirae</taxon>
        <taxon>Uroviricota</taxon>
        <taxon>Caudoviricetes</taxon>
        <taxon>Pantevenvirales</taxon>
        <taxon>Ackermannviridae</taxon>
        <taxon>Miltonvirus</taxon>
        <taxon>Miltonvirus 3M</taxon>
    </lineage>
</organism>
<accession>A0A3G2YS71</accession>
<reference evidence="1 2" key="1">
    <citation type="submission" date="2018-09" db="EMBL/GenBank/DDBJ databases">
        <authorList>
            <person name="Day A."/>
            <person name="Monson R.E."/>
            <person name="Salmond G.P.C."/>
        </authorList>
    </citation>
    <scope>NUCLEOTIDE SEQUENCE [LARGE SCALE GENOMIC DNA]</scope>
</reference>
<sequence>MSSAIQDIIKWYKERNLERGEPDVEFVDPANGKVVENSVGVPVKLLNALILPPRTKNLKPCPFCSRPPLETVNGFKRNGNAVITITCIRCDIKMSGVQSTTRRRWNTRS</sequence>
<evidence type="ECO:0000313" key="1">
    <source>
        <dbReference type="EMBL" id="AYP28363.1"/>
    </source>
</evidence>
<keyword evidence="2" id="KW-1185">Reference proteome</keyword>
<gene>
    <name evidence="1" type="ORF">3M_107</name>
</gene>
<dbReference type="Proteomes" id="UP000269553">
    <property type="component" value="Segment"/>
</dbReference>
<proteinExistence type="predicted"/>
<protein>
    <submittedName>
        <fullName evidence="1">Uncharacterized protein</fullName>
    </submittedName>
</protein>
<dbReference type="EMBL" id="MH929319">
    <property type="protein sequence ID" value="AYP28363.1"/>
    <property type="molecule type" value="Genomic_DNA"/>
</dbReference>
<name>A0A3G2YS71_9CAUD</name>